<dbReference type="FunCoup" id="F8A8X6">
    <property type="interactions" value="10"/>
</dbReference>
<feature type="domain" description="HTH tetR-type" evidence="3">
    <location>
        <begin position="9"/>
        <end position="69"/>
    </location>
</feature>
<evidence type="ECO:0000313" key="4">
    <source>
        <dbReference type="EMBL" id="AEH44023.1"/>
    </source>
</evidence>
<sequence>MKNKFSDKFGTKERLIEVAERLFAEKGFKGVSVREITSQAKVHLGAINYYFGSKEGLYLEVFQTRFLERAKRLKETFEKNLKDDDPNLEGVIRAFAKAIISGPLTEEEREIHFKLLAREMVRPSSILKLIVEEALNPFLVSFEEALKIYLPSLPPEKMRMAVLSILAQILYFNFARPKVQEVTGQKFDAHFEKFLIEHVVSFSLKGIEGLA</sequence>
<evidence type="ECO:0000313" key="5">
    <source>
        <dbReference type="Proteomes" id="UP000006793"/>
    </source>
</evidence>
<dbReference type="InterPro" id="IPR001647">
    <property type="entry name" value="HTH_TetR"/>
</dbReference>
<accession>F8A8X6</accession>
<dbReference type="KEGG" id="tid:Thein_0138"/>
<dbReference type="SUPFAM" id="SSF46689">
    <property type="entry name" value="Homeodomain-like"/>
    <property type="match status" value="1"/>
</dbReference>
<dbReference type="STRING" id="667014.Thein_0138"/>
<dbReference type="InterPro" id="IPR050624">
    <property type="entry name" value="HTH-type_Tx_Regulator"/>
</dbReference>
<dbReference type="AlphaFoldDB" id="F8A8X6"/>
<dbReference type="RefSeq" id="WP_013906770.1">
    <property type="nucleotide sequence ID" value="NC_015681.1"/>
</dbReference>
<feature type="DNA-binding region" description="H-T-H motif" evidence="2">
    <location>
        <begin position="32"/>
        <end position="51"/>
    </location>
</feature>
<dbReference type="SUPFAM" id="SSF48498">
    <property type="entry name" value="Tetracyclin repressor-like, C-terminal domain"/>
    <property type="match status" value="1"/>
</dbReference>
<dbReference type="InterPro" id="IPR023772">
    <property type="entry name" value="DNA-bd_HTH_TetR-type_CS"/>
</dbReference>
<dbReference type="Proteomes" id="UP000006793">
    <property type="component" value="Chromosome"/>
</dbReference>
<dbReference type="PROSITE" id="PS50977">
    <property type="entry name" value="HTH_TETR_2"/>
    <property type="match status" value="1"/>
</dbReference>
<dbReference type="PANTHER" id="PTHR43479:SF11">
    <property type="entry name" value="ACREF_ENVCD OPERON REPRESSOR-RELATED"/>
    <property type="match status" value="1"/>
</dbReference>
<dbReference type="InParanoid" id="F8A8X6"/>
<evidence type="ECO:0000256" key="2">
    <source>
        <dbReference type="PROSITE-ProRule" id="PRU00335"/>
    </source>
</evidence>
<keyword evidence="5" id="KW-1185">Reference proteome</keyword>
<dbReference type="Pfam" id="PF09209">
    <property type="entry name" value="CecR_C"/>
    <property type="match status" value="1"/>
</dbReference>
<reference evidence="4 5" key="2">
    <citation type="journal article" date="2012" name="Stand. Genomic Sci.">
        <title>Complete genome sequence of the thermophilic sulfate-reducing ocean bacterium Thermodesulfatator indicus type strain (CIR29812(T)).</title>
        <authorList>
            <person name="Anderson I."/>
            <person name="Saunders E."/>
            <person name="Lapidus A."/>
            <person name="Nolan M."/>
            <person name="Lucas S."/>
            <person name="Tice H."/>
            <person name="Del Rio T.G."/>
            <person name="Cheng J.F."/>
            <person name="Han C."/>
            <person name="Tapia R."/>
            <person name="Goodwin L.A."/>
            <person name="Pitluck S."/>
            <person name="Liolios K."/>
            <person name="Mavromatis K."/>
            <person name="Pagani I."/>
            <person name="Ivanova N."/>
            <person name="Mikhailova N."/>
            <person name="Pati A."/>
            <person name="Chen A."/>
            <person name="Palaniappan K."/>
            <person name="Land M."/>
            <person name="Hauser L."/>
            <person name="Jeffries C.D."/>
            <person name="Chang Y.J."/>
            <person name="Brambilla E.M."/>
            <person name="Rohde M."/>
            <person name="Spring S."/>
            <person name="Goker M."/>
            <person name="Detter J.C."/>
            <person name="Woyke T."/>
            <person name="Bristow J."/>
            <person name="Eisen J.A."/>
            <person name="Markowitz V."/>
            <person name="Hugenholtz P."/>
            <person name="Kyrpides N.C."/>
            <person name="Klenk H.P."/>
        </authorList>
    </citation>
    <scope>NUCLEOTIDE SEQUENCE [LARGE SCALE GENOMIC DNA]</scope>
    <source>
        <strain evidence="5">DSM 15286 / JCM 11887 / CIR29812</strain>
    </source>
</reference>
<dbReference type="PATRIC" id="fig|667014.3.peg.142"/>
<dbReference type="PRINTS" id="PR00455">
    <property type="entry name" value="HTHTETR"/>
</dbReference>
<protein>
    <submittedName>
        <fullName evidence="4">Regulatory protein TetR</fullName>
    </submittedName>
</protein>
<dbReference type="InterPro" id="IPR009057">
    <property type="entry name" value="Homeodomain-like_sf"/>
</dbReference>
<reference evidence="5" key="1">
    <citation type="submission" date="2011-04" db="EMBL/GenBank/DDBJ databases">
        <title>The complete genome of Thermodesulfatator indicus DSM 15286.</title>
        <authorList>
            <person name="Lucas S."/>
            <person name="Copeland A."/>
            <person name="Lapidus A."/>
            <person name="Bruce D."/>
            <person name="Goodwin L."/>
            <person name="Pitluck S."/>
            <person name="Peters L."/>
            <person name="Kyrpides N."/>
            <person name="Mavromatis K."/>
            <person name="Pagani I."/>
            <person name="Ivanova N."/>
            <person name="Saunders L."/>
            <person name="Detter J.C."/>
            <person name="Tapia R."/>
            <person name="Han C."/>
            <person name="Land M."/>
            <person name="Hauser L."/>
            <person name="Markowitz V."/>
            <person name="Cheng J.-F."/>
            <person name="Hugenholtz P."/>
            <person name="Woyke T."/>
            <person name="Wu D."/>
            <person name="Spring S."/>
            <person name="Schroeder M."/>
            <person name="Brambilla E."/>
            <person name="Klenk H.-P."/>
            <person name="Eisen J.A."/>
        </authorList>
    </citation>
    <scope>NUCLEOTIDE SEQUENCE [LARGE SCALE GENOMIC DNA]</scope>
    <source>
        <strain evidence="5">DSM 15286 / JCM 11887 / CIR29812</strain>
    </source>
</reference>
<name>F8A8X6_THEID</name>
<dbReference type="Pfam" id="PF00440">
    <property type="entry name" value="TetR_N"/>
    <property type="match status" value="1"/>
</dbReference>
<proteinExistence type="predicted"/>
<dbReference type="GO" id="GO:0003677">
    <property type="term" value="F:DNA binding"/>
    <property type="evidence" value="ECO:0007669"/>
    <property type="project" value="UniProtKB-UniRule"/>
</dbReference>
<gene>
    <name evidence="4" type="ordered locus">Thein_0138</name>
</gene>
<keyword evidence="1 2" id="KW-0238">DNA-binding</keyword>
<dbReference type="InterPro" id="IPR015292">
    <property type="entry name" value="Tscrpt_reg_YbiH_C"/>
</dbReference>
<evidence type="ECO:0000259" key="3">
    <source>
        <dbReference type="PROSITE" id="PS50977"/>
    </source>
</evidence>
<organism evidence="4 5">
    <name type="scientific">Thermodesulfatator indicus (strain DSM 15286 / JCM 11887 / CIR29812)</name>
    <dbReference type="NCBI Taxonomy" id="667014"/>
    <lineage>
        <taxon>Bacteria</taxon>
        <taxon>Pseudomonadati</taxon>
        <taxon>Thermodesulfobacteriota</taxon>
        <taxon>Thermodesulfobacteria</taxon>
        <taxon>Thermodesulfobacteriales</taxon>
        <taxon>Thermodesulfatatoraceae</taxon>
        <taxon>Thermodesulfatator</taxon>
    </lineage>
</organism>
<evidence type="ECO:0000256" key="1">
    <source>
        <dbReference type="ARBA" id="ARBA00023125"/>
    </source>
</evidence>
<dbReference type="EMBL" id="CP002683">
    <property type="protein sequence ID" value="AEH44023.1"/>
    <property type="molecule type" value="Genomic_DNA"/>
</dbReference>
<dbReference type="HOGENOM" id="CLU_069356_16_0_0"/>
<dbReference type="PaxDb" id="667014-Thein_0138"/>
<dbReference type="PROSITE" id="PS01081">
    <property type="entry name" value="HTH_TETR_1"/>
    <property type="match status" value="1"/>
</dbReference>
<dbReference type="InterPro" id="IPR036271">
    <property type="entry name" value="Tet_transcr_reg_TetR-rel_C_sf"/>
</dbReference>
<dbReference type="eggNOG" id="COG1309">
    <property type="taxonomic scope" value="Bacteria"/>
</dbReference>
<dbReference type="Gene3D" id="1.10.357.10">
    <property type="entry name" value="Tetracycline Repressor, domain 2"/>
    <property type="match status" value="1"/>
</dbReference>
<dbReference type="PANTHER" id="PTHR43479">
    <property type="entry name" value="ACREF/ENVCD OPERON REPRESSOR-RELATED"/>
    <property type="match status" value="1"/>
</dbReference>